<protein>
    <submittedName>
        <fullName evidence="1">Zinc-dependent peptidase</fullName>
    </submittedName>
</protein>
<evidence type="ECO:0000313" key="1">
    <source>
        <dbReference type="EMBL" id="KAB2818150.1"/>
    </source>
</evidence>
<dbReference type="Gene3D" id="1.10.472.150">
    <property type="entry name" value="Glucose-regulated metallo-peptidase M90, N-terminal domain"/>
    <property type="match status" value="1"/>
</dbReference>
<gene>
    <name evidence="1" type="ORF">F8C82_07035</name>
</gene>
<dbReference type="Pfam" id="PF06167">
    <property type="entry name" value="Peptidase_M90"/>
    <property type="match status" value="1"/>
</dbReference>
<dbReference type="OrthoDB" id="9786424at2"/>
<dbReference type="Proteomes" id="UP000484164">
    <property type="component" value="Unassembled WGS sequence"/>
</dbReference>
<organism evidence="1 2">
    <name type="scientific">Phaeocystidibacter marisrubri</name>
    <dbReference type="NCBI Taxonomy" id="1577780"/>
    <lineage>
        <taxon>Bacteria</taxon>
        <taxon>Pseudomonadati</taxon>
        <taxon>Bacteroidota</taxon>
        <taxon>Flavobacteriia</taxon>
        <taxon>Flavobacteriales</taxon>
        <taxon>Phaeocystidibacteraceae</taxon>
        <taxon>Phaeocystidibacter</taxon>
    </lineage>
</organism>
<dbReference type="SUPFAM" id="SSF55486">
    <property type="entry name" value="Metalloproteases ('zincins'), catalytic domain"/>
    <property type="match status" value="1"/>
</dbReference>
<dbReference type="InterPro" id="IPR024079">
    <property type="entry name" value="MetalloPept_cat_dom_sf"/>
</dbReference>
<accession>A0A6L3ZLW0</accession>
<reference evidence="1 2" key="1">
    <citation type="submission" date="2019-10" db="EMBL/GenBank/DDBJ databases">
        <title>Genome sequence of Phaeocystidibacter marisrubri JCM30614 (type strain).</title>
        <authorList>
            <person name="Bowman J.P."/>
        </authorList>
    </citation>
    <scope>NUCLEOTIDE SEQUENCE [LARGE SCALE GENOMIC DNA]</scope>
    <source>
        <strain evidence="1 2">JCM 30614</strain>
    </source>
</reference>
<dbReference type="GO" id="GO:0005829">
    <property type="term" value="C:cytosol"/>
    <property type="evidence" value="ECO:0007669"/>
    <property type="project" value="TreeGrafter"/>
</dbReference>
<dbReference type="EMBL" id="WBVQ01000001">
    <property type="protein sequence ID" value="KAB2818150.1"/>
    <property type="molecule type" value="Genomic_DNA"/>
</dbReference>
<dbReference type="GO" id="GO:0004177">
    <property type="term" value="F:aminopeptidase activity"/>
    <property type="evidence" value="ECO:0007669"/>
    <property type="project" value="TreeGrafter"/>
</dbReference>
<name>A0A6L3ZLW0_9FLAO</name>
<dbReference type="InterPro" id="IPR010384">
    <property type="entry name" value="MtfA_fam"/>
</dbReference>
<sequence>MATYTQIFVLGKPCFFKPEDRLEVEVNYPFVALLSEKDKKTFYRRLCTLMRSVQLHEKGVELSKNDRMLIAAPAVILTFGFERFHWGNFRHVFVYPIAYRNSRTGQYHHGETSPNGAVVVNWKRVKEGIDDPDDAIHLLFHEYAHALVLSRASRLRRRDRRFVKAASSFTKQYFNREDIRTSSLIREYGFTNEMEFFAVVVEVFMERADDLKREHSFLYRDLIQLLKLERWESIILRQAAWFR</sequence>
<keyword evidence="2" id="KW-1185">Reference proteome</keyword>
<evidence type="ECO:0000313" key="2">
    <source>
        <dbReference type="Proteomes" id="UP000484164"/>
    </source>
</evidence>
<dbReference type="AlphaFoldDB" id="A0A6L3ZLW0"/>
<dbReference type="Gene3D" id="3.40.390.10">
    <property type="entry name" value="Collagenase (Catalytic Domain)"/>
    <property type="match status" value="1"/>
</dbReference>
<dbReference type="GO" id="GO:0008237">
    <property type="term" value="F:metallopeptidase activity"/>
    <property type="evidence" value="ECO:0007669"/>
    <property type="project" value="InterPro"/>
</dbReference>
<proteinExistence type="predicted"/>
<dbReference type="RefSeq" id="WP_151692838.1">
    <property type="nucleotide sequence ID" value="NZ_BMGX01000002.1"/>
</dbReference>
<comment type="caution">
    <text evidence="1">The sequence shown here is derived from an EMBL/GenBank/DDBJ whole genome shotgun (WGS) entry which is preliminary data.</text>
</comment>
<dbReference type="PANTHER" id="PTHR30164">
    <property type="entry name" value="MTFA PEPTIDASE"/>
    <property type="match status" value="1"/>
</dbReference>
<dbReference type="PANTHER" id="PTHR30164:SF2">
    <property type="entry name" value="PROTEIN MTFA"/>
    <property type="match status" value="1"/>
</dbReference>
<dbReference type="InterPro" id="IPR042252">
    <property type="entry name" value="MtfA_N"/>
</dbReference>